<sequence length="164" mass="18536">MLTKETGKLKLAANGDREIVMTREFNAPRKMVFDAWTKPELMRRWLAGPSGWTMTVCEIDLKKGGSYRYEWTHENGNQMGMGGVYREVVPHERLVATEQFDESWYPGGAVTTTTLVEKDGITTVETTVRYDSKEARDGVLQSPMDSGVAASYDRLERLLETSFA</sequence>
<feature type="domain" description="Activator of Hsp90 ATPase homologue 1/2-like C-terminal" evidence="2">
    <location>
        <begin position="26"/>
        <end position="160"/>
    </location>
</feature>
<dbReference type="Pfam" id="PF08327">
    <property type="entry name" value="AHSA1"/>
    <property type="match status" value="1"/>
</dbReference>
<dbReference type="CDD" id="cd07826">
    <property type="entry name" value="SRPBCC_CalC_Aha1-like_9"/>
    <property type="match status" value="1"/>
</dbReference>
<evidence type="ECO:0000313" key="4">
    <source>
        <dbReference type="Proteomes" id="UP000292958"/>
    </source>
</evidence>
<dbReference type="RefSeq" id="WP_130419949.1">
    <property type="nucleotide sequence ID" value="NZ_SHKW01000001.1"/>
</dbReference>
<dbReference type="AlphaFoldDB" id="A0A4Q7YYC4"/>
<comment type="caution">
    <text evidence="3">The sequence shown here is derived from an EMBL/GenBank/DDBJ whole genome shotgun (WGS) entry which is preliminary data.</text>
</comment>
<evidence type="ECO:0000256" key="1">
    <source>
        <dbReference type="ARBA" id="ARBA00006817"/>
    </source>
</evidence>
<evidence type="ECO:0000313" key="3">
    <source>
        <dbReference type="EMBL" id="RZU42155.1"/>
    </source>
</evidence>
<dbReference type="EMBL" id="SHKW01000001">
    <property type="protein sequence ID" value="RZU42155.1"/>
    <property type="molecule type" value="Genomic_DNA"/>
</dbReference>
<accession>A0A4Q7YYC4</accession>
<name>A0A4Q7YYC4_9BACT</name>
<dbReference type="Proteomes" id="UP000292958">
    <property type="component" value="Unassembled WGS sequence"/>
</dbReference>
<dbReference type="InterPro" id="IPR013538">
    <property type="entry name" value="ASHA1/2-like_C"/>
</dbReference>
<dbReference type="InterPro" id="IPR023393">
    <property type="entry name" value="START-like_dom_sf"/>
</dbReference>
<proteinExistence type="inferred from homology"/>
<comment type="similarity">
    <text evidence="1">Belongs to the AHA1 family.</text>
</comment>
<gene>
    <name evidence="3" type="ORF">BDD14_3702</name>
</gene>
<protein>
    <submittedName>
        <fullName evidence="3">Uncharacterized protein YndB with AHSA1/START domain</fullName>
    </submittedName>
</protein>
<reference evidence="3 4" key="1">
    <citation type="submission" date="2019-02" db="EMBL/GenBank/DDBJ databases">
        <title>Genomic Encyclopedia of Archaeal and Bacterial Type Strains, Phase II (KMG-II): from individual species to whole genera.</title>
        <authorList>
            <person name="Goeker M."/>
        </authorList>
    </citation>
    <scope>NUCLEOTIDE SEQUENCE [LARGE SCALE GENOMIC DNA]</scope>
    <source>
        <strain evidence="3 4">DSM 18101</strain>
    </source>
</reference>
<dbReference type="Gene3D" id="3.30.530.20">
    <property type="match status" value="1"/>
</dbReference>
<evidence type="ECO:0000259" key="2">
    <source>
        <dbReference type="Pfam" id="PF08327"/>
    </source>
</evidence>
<keyword evidence="4" id="KW-1185">Reference proteome</keyword>
<dbReference type="SUPFAM" id="SSF55961">
    <property type="entry name" value="Bet v1-like"/>
    <property type="match status" value="1"/>
</dbReference>
<dbReference type="OrthoDB" id="118413at2"/>
<organism evidence="3 4">
    <name type="scientific">Edaphobacter modestus</name>
    <dbReference type="NCBI Taxonomy" id="388466"/>
    <lineage>
        <taxon>Bacteria</taxon>
        <taxon>Pseudomonadati</taxon>
        <taxon>Acidobacteriota</taxon>
        <taxon>Terriglobia</taxon>
        <taxon>Terriglobales</taxon>
        <taxon>Acidobacteriaceae</taxon>
        <taxon>Edaphobacter</taxon>
    </lineage>
</organism>